<sequence length="139" mass="15136">MKETNETTACRITITLDSAELPVDQQARNALLTEFRSRVGHLVEGLRGIDADQGDVDVSTGYRYAQVPATCPLCSERLDLQSVHLNNENGAYASAKCSDEDCEWSGDAVYRIIDLEGGESNAIESSVLTGDITPSYDPY</sequence>
<name>A0A830GF07_9EURY</name>
<dbReference type="Proteomes" id="UP000608850">
    <property type="component" value="Unassembled WGS sequence"/>
</dbReference>
<evidence type="ECO:0000313" key="2">
    <source>
        <dbReference type="Proteomes" id="UP000608850"/>
    </source>
</evidence>
<proteinExistence type="predicted"/>
<organism evidence="1 2">
    <name type="scientific">Halarchaeum nitratireducens</name>
    <dbReference type="NCBI Taxonomy" id="489913"/>
    <lineage>
        <taxon>Archaea</taxon>
        <taxon>Methanobacteriati</taxon>
        <taxon>Methanobacteriota</taxon>
        <taxon>Stenosarchaea group</taxon>
        <taxon>Halobacteria</taxon>
        <taxon>Halobacteriales</taxon>
        <taxon>Halobacteriaceae</taxon>
    </lineage>
</organism>
<evidence type="ECO:0000313" key="1">
    <source>
        <dbReference type="EMBL" id="GGN25883.1"/>
    </source>
</evidence>
<reference evidence="1 2" key="1">
    <citation type="journal article" date="2019" name="Int. J. Syst. Evol. Microbiol.">
        <title>The Global Catalogue of Microorganisms (GCM) 10K type strain sequencing project: providing services to taxonomists for standard genome sequencing and annotation.</title>
        <authorList>
            <consortium name="The Broad Institute Genomics Platform"/>
            <consortium name="The Broad Institute Genome Sequencing Center for Infectious Disease"/>
            <person name="Wu L."/>
            <person name="Ma J."/>
        </authorList>
    </citation>
    <scope>NUCLEOTIDE SEQUENCE [LARGE SCALE GENOMIC DNA]</scope>
    <source>
        <strain evidence="1 2">JCM 16331</strain>
    </source>
</reference>
<accession>A0A830GF07</accession>
<gene>
    <name evidence="1" type="ORF">GCM10009021_30020</name>
</gene>
<dbReference type="EMBL" id="BMOQ01000010">
    <property type="protein sequence ID" value="GGN25883.1"/>
    <property type="molecule type" value="Genomic_DNA"/>
</dbReference>
<keyword evidence="2" id="KW-1185">Reference proteome</keyword>
<dbReference type="OrthoDB" id="254858at2157"/>
<comment type="caution">
    <text evidence="1">The sequence shown here is derived from an EMBL/GenBank/DDBJ whole genome shotgun (WGS) entry which is preliminary data.</text>
</comment>
<dbReference type="AlphaFoldDB" id="A0A830GF07"/>
<protein>
    <submittedName>
        <fullName evidence="1">Uncharacterized protein</fullName>
    </submittedName>
</protein>